<keyword evidence="2" id="KW-1133">Transmembrane helix</keyword>
<proteinExistence type="predicted"/>
<protein>
    <recommendedName>
        <fullName evidence="6">CARDB domain-containing protein</fullName>
    </recommendedName>
</protein>
<gene>
    <name evidence="4" type="ORF">AAA081_08310</name>
</gene>
<keyword evidence="2" id="KW-0812">Transmembrane</keyword>
<dbReference type="InterPro" id="IPR036238">
    <property type="entry name" value="Transglutaminase_C_sf"/>
</dbReference>
<evidence type="ECO:0000313" key="4">
    <source>
        <dbReference type="EMBL" id="MEQ3354293.1"/>
    </source>
</evidence>
<dbReference type="Proteomes" id="UP001481872">
    <property type="component" value="Unassembled WGS sequence"/>
</dbReference>
<feature type="transmembrane region" description="Helical" evidence="2">
    <location>
        <begin position="481"/>
        <end position="501"/>
    </location>
</feature>
<reference evidence="4 5" key="1">
    <citation type="submission" date="2024-04" db="EMBL/GenBank/DDBJ databases">
        <title>Human intestinal bacterial collection.</title>
        <authorList>
            <person name="Pauvert C."/>
            <person name="Hitch T.C.A."/>
            <person name="Clavel T."/>
        </authorList>
    </citation>
    <scope>NUCLEOTIDE SEQUENCE [LARGE SCALE GENOMIC DNA]</scope>
    <source>
        <strain evidence="4 5">CLA-SR-H026</strain>
    </source>
</reference>
<accession>A0ABV1J8Q5</accession>
<dbReference type="EMBL" id="JBBNPS010000033">
    <property type="protein sequence ID" value="MEQ3354293.1"/>
    <property type="molecule type" value="Genomic_DNA"/>
</dbReference>
<evidence type="ECO:0000313" key="5">
    <source>
        <dbReference type="Proteomes" id="UP001481872"/>
    </source>
</evidence>
<sequence>MKKQTWLLAGCLVLTSVAPQVASAANGANAIPPQKVESTSHAPISILDFTDISWPQDNGSGADIPIRFSIKNNGKGPAKNIRIQAESQDLNGLVPKSVTTVNAKYFAPGQKESYTFTFQMTPGGDKKNYPVKLSIAYVDVNTNEVHESKQMVTVRAAGGSDPSQAGTSSGDLSGSGDFSGGSMGGFSGGDMGSPLPVTGSEGASSGGQAPSGNNTPKLVIDHYSYDPVDVKAGVPFTLYFRILNTNGKKSVQNLRVALSADAAEAVDVPTSSGQGAQGAMEAAASSGGGGSAFIPIGSSNTFYIDKIKPKKHAEKEITLTTAPDTAPRTYTITANFEYEDSDGNPYTSSEVIGIPVIQSAEIELGDLKVDKEGFVGGEMPLSLEFFNTGKSVLSNVMVKMRGNFDADTNTYFAGNVAPGSAQTYDVNITPRAKGEQKGEIVITYDDSTGRKQELVKPFVVQVEGDMPAGDEEETEAPRPAWAVPLGVALIAAIVGAIAFYVRKKRKKSGDVDDEDLTI</sequence>
<feature type="chain" id="PRO_5047104123" description="CARDB domain-containing protein" evidence="3">
    <location>
        <begin position="25"/>
        <end position="518"/>
    </location>
</feature>
<comment type="caution">
    <text evidence="4">The sequence shown here is derived from an EMBL/GenBank/DDBJ whole genome shotgun (WGS) entry which is preliminary data.</text>
</comment>
<evidence type="ECO:0000256" key="2">
    <source>
        <dbReference type="SAM" id="Phobius"/>
    </source>
</evidence>
<organism evidence="4 5">
    <name type="scientific">Aedoeadaptatus acetigenes</name>
    <dbReference type="NCBI Taxonomy" id="2981723"/>
    <lineage>
        <taxon>Bacteria</taxon>
        <taxon>Bacillati</taxon>
        <taxon>Bacillota</taxon>
        <taxon>Tissierellia</taxon>
        <taxon>Tissierellales</taxon>
        <taxon>Peptoniphilaceae</taxon>
        <taxon>Aedoeadaptatus</taxon>
    </lineage>
</organism>
<dbReference type="RefSeq" id="WP_148474389.1">
    <property type="nucleotide sequence ID" value="NZ_JAOQJD010000016.1"/>
</dbReference>
<dbReference type="PANTHER" id="PTHR35902:SF6">
    <property type="entry name" value="CONSERVED WITHIN P. AEROPHILUM"/>
    <property type="match status" value="1"/>
</dbReference>
<feature type="compositionally biased region" description="Gly residues" evidence="1">
    <location>
        <begin position="177"/>
        <end position="191"/>
    </location>
</feature>
<feature type="region of interest" description="Disordered" evidence="1">
    <location>
        <begin position="154"/>
        <end position="215"/>
    </location>
</feature>
<feature type="compositionally biased region" description="Polar residues" evidence="1">
    <location>
        <begin position="201"/>
        <end position="215"/>
    </location>
</feature>
<keyword evidence="2" id="KW-0472">Membrane</keyword>
<name>A0ABV1J8Q5_9FIRM</name>
<evidence type="ECO:0008006" key="6">
    <source>
        <dbReference type="Google" id="ProtNLM"/>
    </source>
</evidence>
<dbReference type="PANTHER" id="PTHR35902">
    <property type="entry name" value="S-LAYER DOMAIN-LIKE PROTEIN-RELATED"/>
    <property type="match status" value="1"/>
</dbReference>
<keyword evidence="3" id="KW-0732">Signal</keyword>
<feature type="signal peptide" evidence="3">
    <location>
        <begin position="1"/>
        <end position="24"/>
    </location>
</feature>
<dbReference type="SUPFAM" id="SSF49309">
    <property type="entry name" value="Transglutaminase, two C-terminal domains"/>
    <property type="match status" value="1"/>
</dbReference>
<evidence type="ECO:0000256" key="1">
    <source>
        <dbReference type="SAM" id="MobiDB-lite"/>
    </source>
</evidence>
<keyword evidence="5" id="KW-1185">Reference proteome</keyword>
<dbReference type="InterPro" id="IPR013783">
    <property type="entry name" value="Ig-like_fold"/>
</dbReference>
<evidence type="ECO:0000256" key="3">
    <source>
        <dbReference type="SAM" id="SignalP"/>
    </source>
</evidence>
<dbReference type="Gene3D" id="2.60.40.10">
    <property type="entry name" value="Immunoglobulins"/>
    <property type="match status" value="2"/>
</dbReference>